<sequence length="495" mass="57707">MKHIYKLKIIVFFSLFLLFSCDNKESSPANVIIKNKIERDLPEIKEDGVLNVITLYNSTSYFLYRGETMGFEYEMAERLAKSLGLELDIKVANNFDEVFNMLESGEGDIVAFGLSITESRKQRVAFTDYLYLTHQVLVQRMPKNWRKLPGYKIKRELINDPIELIDDTVHVRKSTSYYTRLKNLEKEIGGKIHVKEVGGNKTTDDIINMVVNGEIDYTVADYNLASVNKTFHPILDISTNVSFSQRIAWAVRKDSPKLLKAANAWIETSKKKNFYYALYDKYFKDKKRYRRRIASDLFSKNEGKISSYDEIIRSNAENLGWDWRLISSLIYQESRFNQQVKSWAGAGGLMQLMPATAKELGVTNINDPVDNIRGGTNYLKNLYKRFDNIKDSIQRIKFTMASYNCGFGHVRDAQRLAEALGDDPERWDDHVENSILKLRQRKYFSRPEVHYGLVRGSEPFNYVRDIFRRYDHYRELVPFKPFEKTKDENEQIAAN</sequence>
<organism evidence="5 6">
    <name type="scientific">Salegentibacter echinorum</name>
    <dbReference type="NCBI Taxonomy" id="1073325"/>
    <lineage>
        <taxon>Bacteria</taxon>
        <taxon>Pseudomonadati</taxon>
        <taxon>Bacteroidota</taxon>
        <taxon>Flavobacteriia</taxon>
        <taxon>Flavobacteriales</taxon>
        <taxon>Flavobacteriaceae</taxon>
        <taxon>Salegentibacter</taxon>
    </lineage>
</organism>
<dbReference type="SUPFAM" id="SSF53955">
    <property type="entry name" value="Lysozyme-like"/>
    <property type="match status" value="1"/>
</dbReference>
<evidence type="ECO:0000256" key="3">
    <source>
        <dbReference type="ARBA" id="ARBA00023237"/>
    </source>
</evidence>
<accession>A0A1M5EHF8</accession>
<keyword evidence="2" id="KW-0732">Signal</keyword>
<dbReference type="Gene3D" id="3.40.190.10">
    <property type="entry name" value="Periplasmic binding protein-like II"/>
    <property type="match status" value="2"/>
</dbReference>
<keyword evidence="3" id="KW-0998">Cell outer membrane</keyword>
<name>A0A1M5EHF8_SALEC</name>
<feature type="domain" description="Solute-binding protein family 3/N-terminal" evidence="4">
    <location>
        <begin position="49"/>
        <end position="286"/>
    </location>
</feature>
<evidence type="ECO:0000256" key="2">
    <source>
        <dbReference type="ARBA" id="ARBA00022729"/>
    </source>
</evidence>
<evidence type="ECO:0000313" key="5">
    <source>
        <dbReference type="EMBL" id="SHF78596.1"/>
    </source>
</evidence>
<evidence type="ECO:0000256" key="1">
    <source>
        <dbReference type="ARBA" id="ARBA00004339"/>
    </source>
</evidence>
<dbReference type="AlphaFoldDB" id="A0A1M5EHF8"/>
<dbReference type="CDD" id="cd13403">
    <property type="entry name" value="MLTF-like"/>
    <property type="match status" value="1"/>
</dbReference>
<dbReference type="InterPro" id="IPR001638">
    <property type="entry name" value="Solute-binding_3/MltF_N"/>
</dbReference>
<dbReference type="Gene3D" id="1.10.530.10">
    <property type="match status" value="1"/>
</dbReference>
<dbReference type="OrthoDB" id="9815002at2"/>
<dbReference type="Pfam" id="PF01464">
    <property type="entry name" value="SLT"/>
    <property type="match status" value="1"/>
</dbReference>
<dbReference type="PANTHER" id="PTHR35936">
    <property type="entry name" value="MEMBRANE-BOUND LYTIC MUREIN TRANSGLYCOSYLASE F"/>
    <property type="match status" value="1"/>
</dbReference>
<gene>
    <name evidence="5" type="ORF">SAMN05444483_102376</name>
</gene>
<dbReference type="EMBL" id="FQVT01000002">
    <property type="protein sequence ID" value="SHF78596.1"/>
    <property type="molecule type" value="Genomic_DNA"/>
</dbReference>
<reference evidence="6" key="1">
    <citation type="submission" date="2016-11" db="EMBL/GenBank/DDBJ databases">
        <authorList>
            <person name="Varghese N."/>
            <person name="Submissions S."/>
        </authorList>
    </citation>
    <scope>NUCLEOTIDE SEQUENCE [LARGE SCALE GENOMIC DNA]</scope>
    <source>
        <strain evidence="6">DSM 24579</strain>
    </source>
</reference>
<dbReference type="SMART" id="SM00062">
    <property type="entry name" value="PBPb"/>
    <property type="match status" value="1"/>
</dbReference>
<keyword evidence="3" id="KW-0472">Membrane</keyword>
<evidence type="ECO:0000313" key="6">
    <source>
        <dbReference type="Proteomes" id="UP000183945"/>
    </source>
</evidence>
<comment type="subcellular location">
    <subcellularLocation>
        <location evidence="1">Cell outer membrane</location>
        <topology evidence="1">Peripheral membrane protein</topology>
    </subcellularLocation>
</comment>
<dbReference type="InterPro" id="IPR008258">
    <property type="entry name" value="Transglycosylase_SLT_dom_1"/>
</dbReference>
<dbReference type="SUPFAM" id="SSF53850">
    <property type="entry name" value="Periplasmic binding protein-like II"/>
    <property type="match status" value="1"/>
</dbReference>
<keyword evidence="6" id="KW-1185">Reference proteome</keyword>
<dbReference type="PANTHER" id="PTHR35936:SF32">
    <property type="entry name" value="MEMBRANE-BOUND LYTIC MUREIN TRANSGLYCOSYLASE F"/>
    <property type="match status" value="1"/>
</dbReference>
<dbReference type="GO" id="GO:0009279">
    <property type="term" value="C:cell outer membrane"/>
    <property type="evidence" value="ECO:0007669"/>
    <property type="project" value="UniProtKB-SubCell"/>
</dbReference>
<dbReference type="Proteomes" id="UP000183945">
    <property type="component" value="Unassembled WGS sequence"/>
</dbReference>
<dbReference type="InterPro" id="IPR023346">
    <property type="entry name" value="Lysozyme-like_dom_sf"/>
</dbReference>
<dbReference type="PROSITE" id="PS51257">
    <property type="entry name" value="PROKAR_LIPOPROTEIN"/>
    <property type="match status" value="1"/>
</dbReference>
<dbReference type="Pfam" id="PF00497">
    <property type="entry name" value="SBP_bac_3"/>
    <property type="match status" value="1"/>
</dbReference>
<dbReference type="RefSeq" id="WP_072877564.1">
    <property type="nucleotide sequence ID" value="NZ_FQVT01000002.1"/>
</dbReference>
<dbReference type="CDD" id="cd01009">
    <property type="entry name" value="PBP2_YfhD_N"/>
    <property type="match status" value="1"/>
</dbReference>
<protein>
    <submittedName>
        <fullName evidence="5">Membrane-bound lytic murein transglycosylase F</fullName>
    </submittedName>
</protein>
<evidence type="ECO:0000259" key="4">
    <source>
        <dbReference type="SMART" id="SM00062"/>
    </source>
</evidence>
<proteinExistence type="predicted"/>